<keyword evidence="1" id="KW-0808">Transferase</keyword>
<evidence type="ECO:0000313" key="2">
    <source>
        <dbReference type="Proteomes" id="UP000186594"/>
    </source>
</evidence>
<proteinExistence type="predicted"/>
<name>A0A1U7LUW6_NEOID</name>
<keyword evidence="2" id="KW-1185">Reference proteome</keyword>
<evidence type="ECO:0000313" key="1">
    <source>
        <dbReference type="EMBL" id="OLL26466.1"/>
    </source>
</evidence>
<accession>A0A1U7LUW6</accession>
<sequence length="306" mass="35143">MGYGFCVENNAFDSVILASPSITDDPLDEATIEKNKYLALNAQKWMKIQAKYLTHEIPFPEGLKMYWRILVANKEELERIQLSVMETDHIATLPGGLRNELNMLKYLEKALVLKVTTMLSHDFTLVESSSQRMRWIKMYRDGQASILGKALDETAKLRLDAVRSATNSSDNLQVSFGEALNCITVTPENAWYANDSVKNAINGLFTEPEVRLYMWLVYQKLYWPHLDETSRMIDRYWETALQWADGHVVGEMFESVRAEFAERHPEVFGSELTEEVFAWAVIVVENKGFEWIDSDSGEAKMVLMCE</sequence>
<dbReference type="GO" id="GO:0032259">
    <property type="term" value="P:methylation"/>
    <property type="evidence" value="ECO:0007669"/>
    <property type="project" value="UniProtKB-KW"/>
</dbReference>
<gene>
    <name evidence="1" type="ORF">NEOLI_002349</name>
</gene>
<comment type="caution">
    <text evidence="1">The sequence shown here is derived from an EMBL/GenBank/DDBJ whole genome shotgun (WGS) entry which is preliminary data.</text>
</comment>
<dbReference type="Proteomes" id="UP000186594">
    <property type="component" value="Unassembled WGS sequence"/>
</dbReference>
<keyword evidence="1" id="KW-0489">Methyltransferase</keyword>
<dbReference type="EMBL" id="LXFE01000178">
    <property type="protein sequence ID" value="OLL26466.1"/>
    <property type="molecule type" value="Genomic_DNA"/>
</dbReference>
<reference evidence="1 2" key="1">
    <citation type="submission" date="2016-04" db="EMBL/GenBank/DDBJ databases">
        <title>Evolutionary innovation and constraint leading to complex multicellularity in the Ascomycota.</title>
        <authorList>
            <person name="Cisse O."/>
            <person name="Nguyen A."/>
            <person name="Hewitt D.A."/>
            <person name="Jedd G."/>
            <person name="Stajich J.E."/>
        </authorList>
    </citation>
    <scope>NUCLEOTIDE SEQUENCE [LARGE SCALE GENOMIC DNA]</scope>
    <source>
        <strain evidence="1 2">DAH-3</strain>
    </source>
</reference>
<protein>
    <submittedName>
        <fullName evidence="1">Ribosomal lysine N-methyltransferase set10</fullName>
    </submittedName>
</protein>
<dbReference type="InterPro" id="IPR036464">
    <property type="entry name" value="Rubisco_LSMT_subst-bd_sf"/>
</dbReference>
<dbReference type="AlphaFoldDB" id="A0A1U7LUW6"/>
<organism evidence="1 2">
    <name type="scientific">Neolecta irregularis (strain DAH-3)</name>
    <dbReference type="NCBI Taxonomy" id="1198029"/>
    <lineage>
        <taxon>Eukaryota</taxon>
        <taxon>Fungi</taxon>
        <taxon>Dikarya</taxon>
        <taxon>Ascomycota</taxon>
        <taxon>Taphrinomycotina</taxon>
        <taxon>Neolectales</taxon>
        <taxon>Neolectaceae</taxon>
        <taxon>Neolecta</taxon>
    </lineage>
</organism>
<dbReference type="OrthoDB" id="42889at2759"/>
<dbReference type="GO" id="GO:0008168">
    <property type="term" value="F:methyltransferase activity"/>
    <property type="evidence" value="ECO:0007669"/>
    <property type="project" value="UniProtKB-KW"/>
</dbReference>
<dbReference type="Gene3D" id="3.90.1420.10">
    <property type="entry name" value="Rubisco LSMT, substrate-binding domain"/>
    <property type="match status" value="1"/>
</dbReference>